<evidence type="ECO:0008006" key="4">
    <source>
        <dbReference type="Google" id="ProtNLM"/>
    </source>
</evidence>
<evidence type="ECO:0000313" key="3">
    <source>
        <dbReference type="Proteomes" id="UP000322080"/>
    </source>
</evidence>
<proteinExistence type="predicted"/>
<gene>
    <name evidence="2" type="ORF">FVF75_14520</name>
</gene>
<sequence>MQKIVFMAILAFLPLSGCDSPSLGMSGAAQRDVTVGAHSYSVHWKDERVEVYRTSMAFMPRLSEVLTGAEAAIVEATGCPVRPGSLVGDPALIKAEIDCG</sequence>
<dbReference type="AlphaFoldDB" id="A0A5D0RGT3"/>
<organism evidence="2 3">
    <name type="scientific">Maritimibacter fusiformis</name>
    <dbReference type="NCBI Taxonomy" id="2603819"/>
    <lineage>
        <taxon>Bacteria</taxon>
        <taxon>Pseudomonadati</taxon>
        <taxon>Pseudomonadota</taxon>
        <taxon>Alphaproteobacteria</taxon>
        <taxon>Rhodobacterales</taxon>
        <taxon>Roseobacteraceae</taxon>
        <taxon>Maritimibacter</taxon>
    </lineage>
</organism>
<keyword evidence="3" id="KW-1185">Reference proteome</keyword>
<keyword evidence="1" id="KW-0732">Signal</keyword>
<protein>
    <recommendedName>
        <fullName evidence="4">Lipoprotein</fullName>
    </recommendedName>
</protein>
<comment type="caution">
    <text evidence="2">The sequence shown here is derived from an EMBL/GenBank/DDBJ whole genome shotgun (WGS) entry which is preliminary data.</text>
</comment>
<dbReference type="EMBL" id="VSIY01000014">
    <property type="protein sequence ID" value="TYB80045.1"/>
    <property type="molecule type" value="Genomic_DNA"/>
</dbReference>
<reference evidence="2 3" key="1">
    <citation type="submission" date="2019-08" db="EMBL/GenBank/DDBJ databases">
        <title>Identification of a novel species of the genus Boseongicola.</title>
        <authorList>
            <person name="Zhang X.-Q."/>
        </authorList>
    </citation>
    <scope>NUCLEOTIDE SEQUENCE [LARGE SCALE GENOMIC DNA]</scope>
    <source>
        <strain evidence="2 3">HY14</strain>
    </source>
</reference>
<feature type="signal peptide" evidence="1">
    <location>
        <begin position="1"/>
        <end position="17"/>
    </location>
</feature>
<dbReference type="RefSeq" id="WP_222861232.1">
    <property type="nucleotide sequence ID" value="NZ_VSIY01000014.1"/>
</dbReference>
<dbReference type="Proteomes" id="UP000322080">
    <property type="component" value="Unassembled WGS sequence"/>
</dbReference>
<feature type="chain" id="PRO_5022716270" description="Lipoprotein" evidence="1">
    <location>
        <begin position="18"/>
        <end position="100"/>
    </location>
</feature>
<evidence type="ECO:0000256" key="1">
    <source>
        <dbReference type="SAM" id="SignalP"/>
    </source>
</evidence>
<evidence type="ECO:0000313" key="2">
    <source>
        <dbReference type="EMBL" id="TYB80045.1"/>
    </source>
</evidence>
<accession>A0A5D0RGT3</accession>
<name>A0A5D0RGT3_9RHOB</name>